<keyword evidence="3" id="KW-1185">Reference proteome</keyword>
<name>A0A372ZVR4_9ACTN</name>
<organism evidence="2 3">
    <name type="scientific">Kitasatospora xanthocidica</name>
    <dbReference type="NCBI Taxonomy" id="83382"/>
    <lineage>
        <taxon>Bacteria</taxon>
        <taxon>Bacillati</taxon>
        <taxon>Actinomycetota</taxon>
        <taxon>Actinomycetes</taxon>
        <taxon>Kitasatosporales</taxon>
        <taxon>Streptomycetaceae</taxon>
        <taxon>Kitasatospora</taxon>
    </lineage>
</organism>
<reference evidence="2 3" key="1">
    <citation type="submission" date="2018-08" db="EMBL/GenBank/DDBJ databases">
        <title>Diversity &amp; Physiological Properties of Lignin-Decomposing Actinobacteria from Soil.</title>
        <authorList>
            <person name="Roh S.G."/>
            <person name="Kim S.B."/>
        </authorList>
    </citation>
    <scope>NUCLEOTIDE SEQUENCE [LARGE SCALE GENOMIC DNA]</scope>
    <source>
        <strain evidence="2 3">MMS17-GH009</strain>
    </source>
</reference>
<proteinExistence type="predicted"/>
<sequence length="77" mass="8448">MVFVTVFLVALVGAIVGATAFLVLRERARRHQSDNAEGMLIEQHRTAHATRMRATYSSVSVHHGNGVIGDEGNHHRS</sequence>
<gene>
    <name evidence="2" type="ORF">DR950_18530</name>
</gene>
<dbReference type="RefSeq" id="WP_049656043.1">
    <property type="nucleotide sequence ID" value="NZ_QVIG01000001.1"/>
</dbReference>
<evidence type="ECO:0000313" key="2">
    <source>
        <dbReference type="EMBL" id="RGD59522.1"/>
    </source>
</evidence>
<dbReference type="EMBL" id="QVIG01000001">
    <property type="protein sequence ID" value="RGD59522.1"/>
    <property type="molecule type" value="Genomic_DNA"/>
</dbReference>
<keyword evidence="1" id="KW-1133">Transmembrane helix</keyword>
<feature type="transmembrane region" description="Helical" evidence="1">
    <location>
        <begin position="6"/>
        <end position="24"/>
    </location>
</feature>
<dbReference type="AlphaFoldDB" id="A0A372ZVR4"/>
<evidence type="ECO:0000256" key="1">
    <source>
        <dbReference type="SAM" id="Phobius"/>
    </source>
</evidence>
<comment type="caution">
    <text evidence="2">The sequence shown here is derived from an EMBL/GenBank/DDBJ whole genome shotgun (WGS) entry which is preliminary data.</text>
</comment>
<accession>A0A372ZVR4</accession>
<protein>
    <submittedName>
        <fullName evidence="2">Uncharacterized protein</fullName>
    </submittedName>
</protein>
<dbReference type="Proteomes" id="UP000263377">
    <property type="component" value="Unassembled WGS sequence"/>
</dbReference>
<evidence type="ECO:0000313" key="3">
    <source>
        <dbReference type="Proteomes" id="UP000263377"/>
    </source>
</evidence>
<keyword evidence="1" id="KW-0812">Transmembrane</keyword>
<keyword evidence="1" id="KW-0472">Membrane</keyword>